<gene>
    <name evidence="1" type="ORF">FEE40_10745</name>
</gene>
<name>A0AAE6WGY6_9LACO</name>
<evidence type="ECO:0000313" key="1">
    <source>
        <dbReference type="EMBL" id="QIA90596.1"/>
    </source>
</evidence>
<accession>A0AAE6WGY6</accession>
<organism evidence="1 2">
    <name type="scientific">Ligilactobacillus murinus</name>
    <dbReference type="NCBI Taxonomy" id="1622"/>
    <lineage>
        <taxon>Bacteria</taxon>
        <taxon>Bacillati</taxon>
        <taxon>Bacillota</taxon>
        <taxon>Bacilli</taxon>
        <taxon>Lactobacillales</taxon>
        <taxon>Lactobacillaceae</taxon>
        <taxon>Ligilactobacillus</taxon>
    </lineage>
</organism>
<sequence>MIVSEKQAVEEVKILTRNKSEEYYTDPKVAYFPGWCLFDTTQILSKKAAIKLYVECLFEHRGAFFGYFARKFLDKLLSPWSIVIRILWYSTLSTLVAFLVWECVAIANGMGVVDSIIGFMNIMPFFFIATIIIFMFKAQIEISLSKPAYYDKYDQKEDFRIVTIYLEGGEHYDYQMGSTHEVQNAIEEFVFRAALLTGEDMCLLKSACNRMSKLEKFLLIPNYPCEITMYELINKKLDVIDVRKRAKNMYLDLCKDDMHELDIDSNIDGGNINITDDKETLREL</sequence>
<dbReference type="EMBL" id="CP040852">
    <property type="protein sequence ID" value="QIA90596.1"/>
    <property type="molecule type" value="Genomic_DNA"/>
</dbReference>
<proteinExistence type="predicted"/>
<evidence type="ECO:0000313" key="2">
    <source>
        <dbReference type="Proteomes" id="UP000463931"/>
    </source>
</evidence>
<dbReference type="Proteomes" id="UP000463931">
    <property type="component" value="Chromosome"/>
</dbReference>
<dbReference type="RefSeq" id="WP_076149433.1">
    <property type="nucleotide sequence ID" value="NZ_CABIVU010000002.1"/>
</dbReference>
<reference evidence="1 2" key="1">
    <citation type="journal article" date="2019" name="Nat. Med.">
        <title>Preventing dysbiosis of the neonatal mouse intestinal microbiome protects against late-onset sepsis.</title>
        <authorList>
            <person name="Singer J.R."/>
            <person name="Blosser E.G."/>
            <person name="Zindl C.L."/>
            <person name="Silberger D.J."/>
            <person name="Conlan S."/>
            <person name="Laufer V.A."/>
            <person name="DiToro D."/>
            <person name="Deming C."/>
            <person name="Kumar R."/>
            <person name="Morrow C.D."/>
            <person name="Segre J.A."/>
            <person name="Gray M.J."/>
            <person name="Randolph D.A."/>
            <person name="Weaver C.T."/>
        </authorList>
    </citation>
    <scope>NUCLEOTIDE SEQUENCE [LARGE SCALE GENOMIC DNA]</scope>
    <source>
        <strain evidence="1 2">V10</strain>
    </source>
</reference>
<dbReference type="AlphaFoldDB" id="A0AAE6WGY6"/>
<protein>
    <submittedName>
        <fullName evidence="1">Uncharacterized protein</fullName>
    </submittedName>
</protein>